<dbReference type="InterPro" id="IPR003526">
    <property type="entry name" value="MECDP_synthase"/>
</dbReference>
<dbReference type="InterPro" id="IPR020555">
    <property type="entry name" value="MECDP_synthase_CS"/>
</dbReference>
<dbReference type="InterPro" id="IPR036571">
    <property type="entry name" value="MECDP_synthase_sf"/>
</dbReference>
<dbReference type="Gene3D" id="3.90.550.10">
    <property type="entry name" value="Spore Coat Polysaccharide Biosynthesis Protein SpsA, Chain A"/>
    <property type="match status" value="1"/>
</dbReference>
<dbReference type="PANTHER" id="PTHR32125:SF4">
    <property type="entry name" value="2-C-METHYL-D-ERYTHRITOL 4-PHOSPHATE CYTIDYLYLTRANSFERASE, CHLOROPLASTIC"/>
    <property type="match status" value="1"/>
</dbReference>
<dbReference type="GO" id="GO:0016114">
    <property type="term" value="P:terpenoid biosynthetic process"/>
    <property type="evidence" value="ECO:0007669"/>
    <property type="project" value="InterPro"/>
</dbReference>
<dbReference type="GO" id="GO:0008685">
    <property type="term" value="F:2-C-methyl-D-erythritol 2,4-cyclodiphosphate synthase activity"/>
    <property type="evidence" value="ECO:0007669"/>
    <property type="project" value="UniProtKB-EC"/>
</dbReference>
<gene>
    <name evidence="13" type="ORF">UFOPK2370_00599</name>
</gene>
<dbReference type="FunFam" id="3.90.550.10:FF:000003">
    <property type="entry name" value="2-C-methyl-D-erythritol 4-phosphate cytidylyltransferase"/>
    <property type="match status" value="1"/>
</dbReference>
<keyword evidence="11" id="KW-0511">Multifunctional enzyme</keyword>
<evidence type="ECO:0000256" key="5">
    <source>
        <dbReference type="ARBA" id="ARBA00009789"/>
    </source>
</evidence>
<comment type="pathway">
    <text evidence="3">Isoprenoid biosynthesis; isopentenyl diphosphate biosynthesis via DXP pathway; isopentenyl diphosphate from 1-deoxy-D-xylulose 5-phosphate: step 4/6.</text>
</comment>
<comment type="similarity">
    <text evidence="5">Belongs to the IspD/TarI cytidylyltransferase family. IspD subfamily.</text>
</comment>
<organism evidence="13">
    <name type="scientific">freshwater metagenome</name>
    <dbReference type="NCBI Taxonomy" id="449393"/>
    <lineage>
        <taxon>unclassified sequences</taxon>
        <taxon>metagenomes</taxon>
        <taxon>ecological metagenomes</taxon>
    </lineage>
</organism>
<evidence type="ECO:0000259" key="12">
    <source>
        <dbReference type="Pfam" id="PF02542"/>
    </source>
</evidence>
<evidence type="ECO:0000256" key="3">
    <source>
        <dbReference type="ARBA" id="ARBA00004709"/>
    </source>
</evidence>
<dbReference type="GO" id="GO:0050518">
    <property type="term" value="F:2-C-methyl-D-erythritol 4-phosphate cytidylyltransferase activity"/>
    <property type="evidence" value="ECO:0007669"/>
    <property type="project" value="InterPro"/>
</dbReference>
<keyword evidence="9" id="KW-0414">Isoprene biosynthesis</keyword>
<evidence type="ECO:0000256" key="4">
    <source>
        <dbReference type="ARBA" id="ARBA00004787"/>
    </source>
</evidence>
<dbReference type="HAMAP" id="MF_00108">
    <property type="entry name" value="IspD"/>
    <property type="match status" value="1"/>
</dbReference>
<feature type="domain" description="2-C-methyl-D-erythritol 2,4-cyclodiphosphate synthase" evidence="12">
    <location>
        <begin position="230"/>
        <end position="381"/>
    </location>
</feature>
<dbReference type="PROSITE" id="PS01295">
    <property type="entry name" value="ISPD"/>
    <property type="match status" value="1"/>
</dbReference>
<dbReference type="CDD" id="cd02516">
    <property type="entry name" value="CDP-ME_synthetase"/>
    <property type="match status" value="1"/>
</dbReference>
<dbReference type="InterPro" id="IPR018294">
    <property type="entry name" value="ISPD_synthase_CS"/>
</dbReference>
<dbReference type="InterPro" id="IPR034683">
    <property type="entry name" value="IspD/TarI"/>
</dbReference>
<keyword evidence="6" id="KW-0808">Transferase</keyword>
<dbReference type="PROSITE" id="PS01350">
    <property type="entry name" value="ISPF"/>
    <property type="match status" value="1"/>
</dbReference>
<evidence type="ECO:0000256" key="10">
    <source>
        <dbReference type="ARBA" id="ARBA00023239"/>
    </source>
</evidence>
<dbReference type="InterPro" id="IPR050088">
    <property type="entry name" value="IspD/TarI_cytidylyltransf_bact"/>
</dbReference>
<evidence type="ECO:0000256" key="9">
    <source>
        <dbReference type="ARBA" id="ARBA00023229"/>
    </source>
</evidence>
<comment type="pathway">
    <text evidence="4">Isoprenoid biosynthesis; isopentenyl diphosphate biosynthesis via DXP pathway; isopentenyl diphosphate from 1-deoxy-D-xylulose 5-phosphate: step 2/6.</text>
</comment>
<dbReference type="SUPFAM" id="SSF53448">
    <property type="entry name" value="Nucleotide-diphospho-sugar transferases"/>
    <property type="match status" value="1"/>
</dbReference>
<dbReference type="Gene3D" id="3.30.1330.50">
    <property type="entry name" value="2-C-methyl-D-erythritol 2,4-cyclodiphosphate synthase"/>
    <property type="match status" value="1"/>
</dbReference>
<dbReference type="FunFam" id="3.30.1330.50:FF:000003">
    <property type="entry name" value="2-C-methyl-D-erythritol 2,4-cyclodiphosphate synthase"/>
    <property type="match status" value="1"/>
</dbReference>
<sequence length="390" mass="40276">MTRRDLAVIVVAAGRGERLKASAPKAFVEVNGHTILEHSLAPISALAELAQVVIAAPATHLAEATEIANAVLATDAILDVVVGGDTRQQSIANALAVVGDEIEIVLVHDAARAFASSALFERVADAVRATSASVIPALEIADTIKRVSGDRVEETVDRSALRSAQTPQGFFASELKRAYANASDDFTDDAALMQSQGKKVSFVAGEVEAAKITTPEDLVGVLSRLNGPGRTGMGVDVHRFSADESKKLFLGTIEWPGLPGLDGHSDGDAVSHALVDALLSAAGLGDIGSNFGVDRPEFSGANGKVFLEETVRMLAAEGFSVVNASVQLVGNRPKVSGKRAEVEAALSAIVGAPVTLGATTTDGLGFLGNDEGVAAVASVLIIRLEDRLTS</sequence>
<evidence type="ECO:0000256" key="7">
    <source>
        <dbReference type="ARBA" id="ARBA00022695"/>
    </source>
</evidence>
<dbReference type="HAMAP" id="MF_00107">
    <property type="entry name" value="IspF"/>
    <property type="match status" value="1"/>
</dbReference>
<accession>A0A6J6NMB2</accession>
<dbReference type="GO" id="GO:0046872">
    <property type="term" value="F:metal ion binding"/>
    <property type="evidence" value="ECO:0007669"/>
    <property type="project" value="UniProtKB-KW"/>
</dbReference>
<evidence type="ECO:0000313" key="13">
    <source>
        <dbReference type="EMBL" id="CAB4685493.1"/>
    </source>
</evidence>
<evidence type="ECO:0000256" key="8">
    <source>
        <dbReference type="ARBA" id="ARBA00022723"/>
    </source>
</evidence>
<keyword evidence="8" id="KW-0479">Metal-binding</keyword>
<dbReference type="InterPro" id="IPR001228">
    <property type="entry name" value="IspD"/>
</dbReference>
<name>A0A6J6NMB2_9ZZZZ</name>
<dbReference type="PANTHER" id="PTHR32125">
    <property type="entry name" value="2-C-METHYL-D-ERYTHRITOL 4-PHOSPHATE CYTIDYLYLTRANSFERASE, CHLOROPLASTIC"/>
    <property type="match status" value="1"/>
</dbReference>
<dbReference type="InterPro" id="IPR026596">
    <property type="entry name" value="IspD/F"/>
</dbReference>
<proteinExistence type="inferred from homology"/>
<evidence type="ECO:0000256" key="1">
    <source>
        <dbReference type="ARBA" id="ARBA00000200"/>
    </source>
</evidence>
<dbReference type="Pfam" id="PF02542">
    <property type="entry name" value="YgbB"/>
    <property type="match status" value="1"/>
</dbReference>
<dbReference type="EMBL" id="CAEZXK010000011">
    <property type="protein sequence ID" value="CAB4685493.1"/>
    <property type="molecule type" value="Genomic_DNA"/>
</dbReference>
<dbReference type="NCBIfam" id="TIGR00453">
    <property type="entry name" value="ispD"/>
    <property type="match status" value="1"/>
</dbReference>
<dbReference type="Pfam" id="PF01128">
    <property type="entry name" value="IspD"/>
    <property type="match status" value="1"/>
</dbReference>
<dbReference type="SUPFAM" id="SSF69765">
    <property type="entry name" value="IpsF-like"/>
    <property type="match status" value="1"/>
</dbReference>
<evidence type="ECO:0000256" key="2">
    <source>
        <dbReference type="ARBA" id="ARBA00001968"/>
    </source>
</evidence>
<evidence type="ECO:0000256" key="11">
    <source>
        <dbReference type="ARBA" id="ARBA00023268"/>
    </source>
</evidence>
<comment type="cofactor">
    <cofactor evidence="2">
        <name>a divalent metal cation</name>
        <dbReference type="ChEBI" id="CHEBI:60240"/>
    </cofactor>
</comment>
<keyword evidence="7" id="KW-0548">Nucleotidyltransferase</keyword>
<dbReference type="AlphaFoldDB" id="A0A6J6NMB2"/>
<keyword evidence="10" id="KW-0456">Lyase</keyword>
<dbReference type="UniPathway" id="UPA00056">
    <property type="reaction ID" value="UER00093"/>
</dbReference>
<dbReference type="NCBIfam" id="TIGR00151">
    <property type="entry name" value="ispF"/>
    <property type="match status" value="1"/>
</dbReference>
<reference evidence="13" key="1">
    <citation type="submission" date="2020-05" db="EMBL/GenBank/DDBJ databases">
        <authorList>
            <person name="Chiriac C."/>
            <person name="Salcher M."/>
            <person name="Ghai R."/>
            <person name="Kavagutti S V."/>
        </authorList>
    </citation>
    <scope>NUCLEOTIDE SEQUENCE</scope>
</reference>
<dbReference type="HAMAP" id="MF_01520">
    <property type="entry name" value="IspDF"/>
    <property type="match status" value="1"/>
</dbReference>
<evidence type="ECO:0000256" key="6">
    <source>
        <dbReference type="ARBA" id="ARBA00022679"/>
    </source>
</evidence>
<comment type="catalytic activity">
    <reaction evidence="1">
        <text>4-CDP-2-C-methyl-D-erythritol 2-phosphate = 2-C-methyl-D-erythritol 2,4-cyclic diphosphate + CMP</text>
        <dbReference type="Rhea" id="RHEA:23864"/>
        <dbReference type="ChEBI" id="CHEBI:57919"/>
        <dbReference type="ChEBI" id="CHEBI:58483"/>
        <dbReference type="ChEBI" id="CHEBI:60377"/>
        <dbReference type="EC" id="4.6.1.12"/>
    </reaction>
</comment>
<dbReference type="CDD" id="cd00554">
    <property type="entry name" value="MECDP_synthase"/>
    <property type="match status" value="1"/>
</dbReference>
<protein>
    <submittedName>
        <fullName evidence="13">Unannotated protein</fullName>
    </submittedName>
</protein>
<dbReference type="GO" id="GO:0019288">
    <property type="term" value="P:isopentenyl diphosphate biosynthetic process, methylerythritol 4-phosphate pathway"/>
    <property type="evidence" value="ECO:0007669"/>
    <property type="project" value="UniProtKB-UniPathway"/>
</dbReference>
<dbReference type="InterPro" id="IPR029044">
    <property type="entry name" value="Nucleotide-diphossugar_trans"/>
</dbReference>